<feature type="region of interest" description="Disordered" evidence="1">
    <location>
        <begin position="38"/>
        <end position="63"/>
    </location>
</feature>
<name>A0A3L6PTR3_PANMI</name>
<organism evidence="2 3">
    <name type="scientific">Panicum miliaceum</name>
    <name type="common">Proso millet</name>
    <name type="synonym">Broomcorn millet</name>
    <dbReference type="NCBI Taxonomy" id="4540"/>
    <lineage>
        <taxon>Eukaryota</taxon>
        <taxon>Viridiplantae</taxon>
        <taxon>Streptophyta</taxon>
        <taxon>Embryophyta</taxon>
        <taxon>Tracheophyta</taxon>
        <taxon>Spermatophyta</taxon>
        <taxon>Magnoliopsida</taxon>
        <taxon>Liliopsida</taxon>
        <taxon>Poales</taxon>
        <taxon>Poaceae</taxon>
        <taxon>PACMAD clade</taxon>
        <taxon>Panicoideae</taxon>
        <taxon>Panicodae</taxon>
        <taxon>Paniceae</taxon>
        <taxon>Panicinae</taxon>
        <taxon>Panicum</taxon>
        <taxon>Panicum sect. Panicum</taxon>
    </lineage>
</organism>
<dbReference type="AlphaFoldDB" id="A0A3L6PTR3"/>
<proteinExistence type="predicted"/>
<sequence length="190" mass="20371">MDRNQIGWTIATNADVAARSTLNEERKSSQELRGIYRNSAGGRLLPRGSQLSREHRRRRQRDAASVELFPGVHTAGLLPLPCPARPGGQNAPYAHAARCEVGFVPEEGTLTTSNQLLAETITGGAGEVLVRVPRGGSCSPTGNRAIAPPPPVSSSPSGSRLREIMQRPPPPRCRANVGYASYTREAVRDA</sequence>
<dbReference type="EMBL" id="PQIB02000015">
    <property type="protein sequence ID" value="RLM65128.1"/>
    <property type="molecule type" value="Genomic_DNA"/>
</dbReference>
<evidence type="ECO:0000313" key="3">
    <source>
        <dbReference type="Proteomes" id="UP000275267"/>
    </source>
</evidence>
<evidence type="ECO:0000313" key="2">
    <source>
        <dbReference type="EMBL" id="RLM65128.1"/>
    </source>
</evidence>
<protein>
    <submittedName>
        <fullName evidence="2">Germin-like protein 1-1</fullName>
    </submittedName>
</protein>
<reference evidence="3" key="1">
    <citation type="journal article" date="2019" name="Nat. Commun.">
        <title>The genome of broomcorn millet.</title>
        <authorList>
            <person name="Zou C."/>
            <person name="Miki D."/>
            <person name="Li D."/>
            <person name="Tang Q."/>
            <person name="Xiao L."/>
            <person name="Rajput S."/>
            <person name="Deng P."/>
            <person name="Jia W."/>
            <person name="Huang R."/>
            <person name="Zhang M."/>
            <person name="Sun Y."/>
            <person name="Hu J."/>
            <person name="Fu X."/>
            <person name="Schnable P.S."/>
            <person name="Li F."/>
            <person name="Zhang H."/>
            <person name="Feng B."/>
            <person name="Zhu X."/>
            <person name="Liu R."/>
            <person name="Schnable J.C."/>
            <person name="Zhu J.-K."/>
            <person name="Zhang H."/>
        </authorList>
    </citation>
    <scope>NUCLEOTIDE SEQUENCE [LARGE SCALE GENOMIC DNA]</scope>
</reference>
<comment type="caution">
    <text evidence="2">The sequence shown here is derived from an EMBL/GenBank/DDBJ whole genome shotgun (WGS) entry which is preliminary data.</text>
</comment>
<keyword evidence="3" id="KW-1185">Reference proteome</keyword>
<dbReference type="Proteomes" id="UP000275267">
    <property type="component" value="Unassembled WGS sequence"/>
</dbReference>
<accession>A0A3L6PTR3</accession>
<evidence type="ECO:0000256" key="1">
    <source>
        <dbReference type="SAM" id="MobiDB-lite"/>
    </source>
</evidence>
<feature type="region of interest" description="Disordered" evidence="1">
    <location>
        <begin position="139"/>
        <end position="190"/>
    </location>
</feature>
<gene>
    <name evidence="2" type="ORF">C2845_PM16G05120</name>
</gene>